<evidence type="ECO:0000313" key="11">
    <source>
        <dbReference type="Proteomes" id="UP000182658"/>
    </source>
</evidence>
<dbReference type="PANTHER" id="PTHR10728:SF40">
    <property type="entry name" value="PATATIN FAMILY PROTEIN"/>
    <property type="match status" value="1"/>
</dbReference>
<feature type="region of interest" description="Disordered" evidence="7">
    <location>
        <begin position="63"/>
        <end position="83"/>
    </location>
</feature>
<dbReference type="Gene3D" id="3.40.1090.10">
    <property type="entry name" value="Cytosolic phospholipase A2 catalytic domain"/>
    <property type="match status" value="1"/>
</dbReference>
<keyword evidence="4 5" id="KW-0443">Lipid metabolism</keyword>
<evidence type="ECO:0000256" key="7">
    <source>
        <dbReference type="SAM" id="MobiDB-lite"/>
    </source>
</evidence>
<dbReference type="PROSITE" id="PS51210">
    <property type="entry name" value="PLA2C"/>
    <property type="match status" value="1"/>
</dbReference>
<dbReference type="GO" id="GO:0005829">
    <property type="term" value="C:cytosol"/>
    <property type="evidence" value="ECO:0007669"/>
    <property type="project" value="TreeGrafter"/>
</dbReference>
<dbReference type="SUPFAM" id="SSF52151">
    <property type="entry name" value="FabD/lysophospholipase-like"/>
    <property type="match status" value="1"/>
</dbReference>
<evidence type="ECO:0000256" key="3">
    <source>
        <dbReference type="ARBA" id="ARBA00022963"/>
    </source>
</evidence>
<dbReference type="GO" id="GO:0046475">
    <property type="term" value="P:glycerophospholipid catabolic process"/>
    <property type="evidence" value="ECO:0007669"/>
    <property type="project" value="TreeGrafter"/>
</dbReference>
<evidence type="ECO:0000256" key="6">
    <source>
        <dbReference type="RuleBase" id="RU362103"/>
    </source>
</evidence>
<evidence type="ECO:0000256" key="5">
    <source>
        <dbReference type="PROSITE-ProRule" id="PRU00555"/>
    </source>
</evidence>
<dbReference type="GO" id="GO:0004623">
    <property type="term" value="F:phospholipase A2 activity"/>
    <property type="evidence" value="ECO:0007669"/>
    <property type="project" value="TreeGrafter"/>
</dbReference>
<evidence type="ECO:0000256" key="2">
    <source>
        <dbReference type="ARBA" id="ARBA00022801"/>
    </source>
</evidence>
<protein>
    <recommendedName>
        <fullName evidence="6">Lysophospholipase</fullName>
        <ecNumber evidence="6">3.1.1.5</ecNumber>
    </recommendedName>
</protein>
<feature type="domain" description="PLA2c" evidence="9">
    <location>
        <begin position="163"/>
        <end position="796"/>
    </location>
</feature>
<name>A0A1J7JVZ6_9PEZI</name>
<evidence type="ECO:0000259" key="9">
    <source>
        <dbReference type="PROSITE" id="PS51210"/>
    </source>
</evidence>
<dbReference type="Pfam" id="PF01735">
    <property type="entry name" value="PLA2_B"/>
    <property type="match status" value="1"/>
</dbReference>
<proteinExistence type="inferred from homology"/>
<feature type="transmembrane region" description="Helical" evidence="8">
    <location>
        <begin position="32"/>
        <end position="50"/>
    </location>
</feature>
<keyword evidence="3 5" id="KW-0442">Lipid degradation</keyword>
<keyword evidence="2 5" id="KW-0378">Hydrolase</keyword>
<keyword evidence="11" id="KW-1185">Reference proteome</keyword>
<organism evidence="10 11">
    <name type="scientific">Coniochaeta ligniaria NRRL 30616</name>
    <dbReference type="NCBI Taxonomy" id="1408157"/>
    <lineage>
        <taxon>Eukaryota</taxon>
        <taxon>Fungi</taxon>
        <taxon>Dikarya</taxon>
        <taxon>Ascomycota</taxon>
        <taxon>Pezizomycotina</taxon>
        <taxon>Sordariomycetes</taxon>
        <taxon>Sordariomycetidae</taxon>
        <taxon>Coniochaetales</taxon>
        <taxon>Coniochaetaceae</taxon>
        <taxon>Coniochaeta</taxon>
    </lineage>
</organism>
<comment type="similarity">
    <text evidence="1 6">Belongs to the lysophospholipase family.</text>
</comment>
<feature type="region of interest" description="Disordered" evidence="7">
    <location>
        <begin position="608"/>
        <end position="651"/>
    </location>
</feature>
<accession>A0A1J7JVZ6</accession>
<feature type="compositionally biased region" description="Polar residues" evidence="7">
    <location>
        <begin position="637"/>
        <end position="650"/>
    </location>
</feature>
<dbReference type="OrthoDB" id="6121437at2759"/>
<dbReference type="AlphaFoldDB" id="A0A1J7JVZ6"/>
<evidence type="ECO:0000256" key="4">
    <source>
        <dbReference type="ARBA" id="ARBA00023098"/>
    </source>
</evidence>
<sequence>MHRATGHLRRLAQVRLADRHYRRPKPVRRGPLPVLPTVFVLGSLLIWSLYPADELRRLTPDAAGQLPEDGAAEDGSGDGSAAKSRAVDGAGAWFNFTNNFSEMSLMTDIEWSGLSDKVVDYILPEWSKFIPGYVRKLQRELSMAPGSLADEIWQEARDPYVNPEIQYAAKVRVSNDLCDEEKKFLSRRRKIAQVALAKYLGIPEKDVHPDDVPTIAVCGSGGGLRALVAGTGSLLATAEDGLFDCVTYTAGVSGSCWLQAMYHSTVSGQDLYRLLEHLKARLGVHIAYPPVAFSSMLSAPTNKYLLAGMVEKLKGDQSAAFGLVDIYGILLGARLLVPRGELGVNDKDFKLSNQREYIKYGQNPMPIYTAVRHEIPDIGAAAAMTEGPSEEAKQIAKKEAWFQWYEITPFEMFCEEFSAGIPTWAMGRKFKDGVDVPAEHGFHLPEVRMPFLLGMFGSAFCATLSHYYREIRPLVQNVAGFSALDEMIWGRNEDLSKVHPIDPGTLPNFCYGMEGKLPGTAPDSVIQTEYMQLMDAGMSNNIPIYPLLRPGRDVDIVLAFDASADIKTDNWLSVADGYARQRGIKGWPVGIGWPKTTDSVQKTAKELDEAQAATPREAEEKLTEAKYDQAVRRQEATQDTYGEQDPTTTNKTEKYAEGDEAAGELGYCTVWVGTTQERSTTEAPPPSKALDDETTWQLAEPDAGITVVYCPFLTNDKVPGVDPATSPYMSTWNFVYTPEQIDGVVALARANYEESRGRIKATVRAVYERRRKMRKEKERAMKKERYRRLVRLGINDKLDGDHFS</sequence>
<evidence type="ECO:0000313" key="10">
    <source>
        <dbReference type="EMBL" id="OIW31946.1"/>
    </source>
</evidence>
<dbReference type="InterPro" id="IPR016035">
    <property type="entry name" value="Acyl_Trfase/lysoPLipase"/>
</dbReference>
<dbReference type="STRING" id="1408157.A0A1J7JVZ6"/>
<keyword evidence="8" id="KW-0472">Membrane</keyword>
<dbReference type="CDD" id="cd00147">
    <property type="entry name" value="cPLA2_like"/>
    <property type="match status" value="1"/>
</dbReference>
<evidence type="ECO:0000256" key="1">
    <source>
        <dbReference type="ARBA" id="ARBA00008780"/>
    </source>
</evidence>
<keyword evidence="8" id="KW-0812">Transmembrane</keyword>
<dbReference type="SMART" id="SM00022">
    <property type="entry name" value="PLAc"/>
    <property type="match status" value="1"/>
</dbReference>
<comment type="catalytic activity">
    <reaction evidence="6">
        <text>a 1-acyl-sn-glycero-3-phosphocholine + H2O = sn-glycerol 3-phosphocholine + a fatty acid + H(+)</text>
        <dbReference type="Rhea" id="RHEA:15177"/>
        <dbReference type="ChEBI" id="CHEBI:15377"/>
        <dbReference type="ChEBI" id="CHEBI:15378"/>
        <dbReference type="ChEBI" id="CHEBI:16870"/>
        <dbReference type="ChEBI" id="CHEBI:28868"/>
        <dbReference type="ChEBI" id="CHEBI:58168"/>
        <dbReference type="EC" id="3.1.1.5"/>
    </reaction>
</comment>
<dbReference type="InterPro" id="IPR002642">
    <property type="entry name" value="LysoPLipase_cat_dom"/>
</dbReference>
<keyword evidence="8" id="KW-1133">Transmembrane helix</keyword>
<dbReference type="EC" id="3.1.1.5" evidence="6"/>
<dbReference type="EMBL" id="KV875095">
    <property type="protein sequence ID" value="OIW31946.1"/>
    <property type="molecule type" value="Genomic_DNA"/>
</dbReference>
<dbReference type="PANTHER" id="PTHR10728">
    <property type="entry name" value="CYTOSOLIC PHOSPHOLIPASE A2"/>
    <property type="match status" value="1"/>
</dbReference>
<dbReference type="InParanoid" id="A0A1J7JVZ6"/>
<evidence type="ECO:0000256" key="8">
    <source>
        <dbReference type="SAM" id="Phobius"/>
    </source>
</evidence>
<feature type="compositionally biased region" description="Basic and acidic residues" evidence="7">
    <location>
        <begin position="616"/>
        <end position="636"/>
    </location>
</feature>
<reference evidence="10 11" key="1">
    <citation type="submission" date="2016-10" db="EMBL/GenBank/DDBJ databases">
        <title>Draft genome sequence of Coniochaeta ligniaria NRRL30616, a lignocellulolytic fungus for bioabatement of inhibitors in plant biomass hydrolysates.</title>
        <authorList>
            <consortium name="DOE Joint Genome Institute"/>
            <person name="Jimenez D.J."/>
            <person name="Hector R.E."/>
            <person name="Riley R."/>
            <person name="Sun H."/>
            <person name="Grigoriev I.V."/>
            <person name="Van Elsas J.D."/>
            <person name="Nichols N.N."/>
        </authorList>
    </citation>
    <scope>NUCLEOTIDE SEQUENCE [LARGE SCALE GENOMIC DNA]</scope>
    <source>
        <strain evidence="10 11">NRRL 30616</strain>
    </source>
</reference>
<dbReference type="Proteomes" id="UP000182658">
    <property type="component" value="Unassembled WGS sequence"/>
</dbReference>
<gene>
    <name evidence="10" type="ORF">CONLIGDRAFT_652820</name>
</gene>
<dbReference type="GO" id="GO:0004622">
    <property type="term" value="F:phosphatidylcholine lysophospholipase activity"/>
    <property type="evidence" value="ECO:0007669"/>
    <property type="project" value="UniProtKB-EC"/>
</dbReference>